<evidence type="ECO:0000313" key="1">
    <source>
        <dbReference type="EMBL" id="CAG8508268.1"/>
    </source>
</evidence>
<evidence type="ECO:0000313" key="2">
    <source>
        <dbReference type="Proteomes" id="UP000789920"/>
    </source>
</evidence>
<name>A0ACA9L3I9_9GLOM</name>
<accession>A0ACA9L3I9</accession>
<sequence>FEFELAEEIEVASEIVTPSDTGSSFVESEELFREPGVKG</sequence>
<protein>
    <submittedName>
        <fullName evidence="1">34670_t:CDS:1</fullName>
    </submittedName>
</protein>
<proteinExistence type="predicted"/>
<organism evidence="1 2">
    <name type="scientific">Racocetra persica</name>
    <dbReference type="NCBI Taxonomy" id="160502"/>
    <lineage>
        <taxon>Eukaryota</taxon>
        <taxon>Fungi</taxon>
        <taxon>Fungi incertae sedis</taxon>
        <taxon>Mucoromycota</taxon>
        <taxon>Glomeromycotina</taxon>
        <taxon>Glomeromycetes</taxon>
        <taxon>Diversisporales</taxon>
        <taxon>Gigasporaceae</taxon>
        <taxon>Racocetra</taxon>
    </lineage>
</organism>
<comment type="caution">
    <text evidence="1">The sequence shown here is derived from an EMBL/GenBank/DDBJ whole genome shotgun (WGS) entry which is preliminary data.</text>
</comment>
<reference evidence="1" key="1">
    <citation type="submission" date="2021-06" db="EMBL/GenBank/DDBJ databases">
        <authorList>
            <person name="Kallberg Y."/>
            <person name="Tangrot J."/>
            <person name="Rosling A."/>
        </authorList>
    </citation>
    <scope>NUCLEOTIDE SEQUENCE</scope>
    <source>
        <strain evidence="1">MA461A</strain>
    </source>
</reference>
<dbReference type="EMBL" id="CAJVQC010002254">
    <property type="protein sequence ID" value="CAG8508268.1"/>
    <property type="molecule type" value="Genomic_DNA"/>
</dbReference>
<feature type="non-terminal residue" evidence="1">
    <location>
        <position position="1"/>
    </location>
</feature>
<dbReference type="Proteomes" id="UP000789920">
    <property type="component" value="Unassembled WGS sequence"/>
</dbReference>
<keyword evidence="2" id="KW-1185">Reference proteome</keyword>
<gene>
    <name evidence="1" type="ORF">RPERSI_LOCUS2138</name>
</gene>